<organism evidence="2 3">
    <name type="scientific">Amblyomma americanum</name>
    <name type="common">Lone star tick</name>
    <dbReference type="NCBI Taxonomy" id="6943"/>
    <lineage>
        <taxon>Eukaryota</taxon>
        <taxon>Metazoa</taxon>
        <taxon>Ecdysozoa</taxon>
        <taxon>Arthropoda</taxon>
        <taxon>Chelicerata</taxon>
        <taxon>Arachnida</taxon>
        <taxon>Acari</taxon>
        <taxon>Parasitiformes</taxon>
        <taxon>Ixodida</taxon>
        <taxon>Ixodoidea</taxon>
        <taxon>Ixodidae</taxon>
        <taxon>Amblyomminae</taxon>
        <taxon>Amblyomma</taxon>
    </lineage>
</organism>
<gene>
    <name evidence="2" type="ORF">V5799_013575</name>
</gene>
<proteinExistence type="predicted"/>
<accession>A0AAQ4E5J4</accession>
<dbReference type="AlphaFoldDB" id="A0AAQ4E5J4"/>
<dbReference type="Proteomes" id="UP001321473">
    <property type="component" value="Unassembled WGS sequence"/>
</dbReference>
<dbReference type="EMBL" id="JARKHS020021816">
    <property type="protein sequence ID" value="KAK8769959.1"/>
    <property type="molecule type" value="Genomic_DNA"/>
</dbReference>
<evidence type="ECO:0000256" key="1">
    <source>
        <dbReference type="SAM" id="MobiDB-lite"/>
    </source>
</evidence>
<keyword evidence="3" id="KW-1185">Reference proteome</keyword>
<evidence type="ECO:0000313" key="3">
    <source>
        <dbReference type="Proteomes" id="UP001321473"/>
    </source>
</evidence>
<sequence length="174" mass="17891">MPVRRRRRRFARRTGPVQYSSMPPQRSYAQAIQEQAAAVGPQRRSSGPAIGTTTAATAAESRTSPSGAAIGTTTTAESSTSPSGPAIGTTTATTAAETSTSPSATTAEGTINNNGGDAVSVHGTRVGTSTGDALPTAASSPIAFYVDNAVLKVESEVTDMLEQQYLELLENLED</sequence>
<feature type="compositionally biased region" description="Basic residues" evidence="1">
    <location>
        <begin position="1"/>
        <end position="12"/>
    </location>
</feature>
<evidence type="ECO:0000313" key="2">
    <source>
        <dbReference type="EMBL" id="KAK8769959.1"/>
    </source>
</evidence>
<reference evidence="2 3" key="1">
    <citation type="journal article" date="2023" name="Arcadia Sci">
        <title>De novo assembly of a long-read Amblyomma americanum tick genome.</title>
        <authorList>
            <person name="Chou S."/>
            <person name="Poskanzer K.E."/>
            <person name="Rollins M."/>
            <person name="Thuy-Boun P.S."/>
        </authorList>
    </citation>
    <scope>NUCLEOTIDE SEQUENCE [LARGE SCALE GENOMIC DNA]</scope>
    <source>
        <strain evidence="2">F_SG_1</strain>
        <tissue evidence="2">Salivary glands</tissue>
    </source>
</reference>
<feature type="region of interest" description="Disordered" evidence="1">
    <location>
        <begin position="1"/>
        <end position="116"/>
    </location>
</feature>
<name>A0AAQ4E5J4_AMBAM</name>
<protein>
    <submittedName>
        <fullName evidence="2">Uncharacterized protein</fullName>
    </submittedName>
</protein>
<comment type="caution">
    <text evidence="2">The sequence shown here is derived from an EMBL/GenBank/DDBJ whole genome shotgun (WGS) entry which is preliminary data.</text>
</comment>
<feature type="compositionally biased region" description="Low complexity" evidence="1">
    <location>
        <begin position="45"/>
        <end position="110"/>
    </location>
</feature>
<feature type="compositionally biased region" description="Polar residues" evidence="1">
    <location>
        <begin position="17"/>
        <end position="33"/>
    </location>
</feature>